<name>A0A444ZSZ4_ARAHY</name>
<dbReference type="EMBL" id="SDMP01000013">
    <property type="protein sequence ID" value="RYR17307.1"/>
    <property type="molecule type" value="Genomic_DNA"/>
</dbReference>
<comment type="caution">
    <text evidence="7">The sequence shown here is derived from an EMBL/GenBank/DDBJ whole genome shotgun (WGS) entry which is preliminary data.</text>
</comment>
<keyword evidence="4" id="KW-0804">Transcription</keyword>
<dbReference type="GO" id="GO:0000981">
    <property type="term" value="F:DNA-binding transcription factor activity, RNA polymerase II-specific"/>
    <property type="evidence" value="ECO:0007669"/>
    <property type="project" value="TreeGrafter"/>
</dbReference>
<evidence type="ECO:0000259" key="6">
    <source>
        <dbReference type="PROSITE" id="PS50066"/>
    </source>
</evidence>
<dbReference type="PROSITE" id="PS50066">
    <property type="entry name" value="MADS_BOX_2"/>
    <property type="match status" value="1"/>
</dbReference>
<proteinExistence type="predicted"/>
<keyword evidence="5" id="KW-0539">Nucleus</keyword>
<comment type="subcellular location">
    <subcellularLocation>
        <location evidence="1">Nucleus</location>
    </subcellularLocation>
</comment>
<dbReference type="PANTHER" id="PTHR11945">
    <property type="entry name" value="MADS BOX PROTEIN"/>
    <property type="match status" value="1"/>
</dbReference>
<dbReference type="GO" id="GO:0046983">
    <property type="term" value="F:protein dimerization activity"/>
    <property type="evidence" value="ECO:0007669"/>
    <property type="project" value="InterPro"/>
</dbReference>
<evidence type="ECO:0000313" key="8">
    <source>
        <dbReference type="Proteomes" id="UP000289738"/>
    </source>
</evidence>
<dbReference type="Pfam" id="PF00319">
    <property type="entry name" value="SRF-TF"/>
    <property type="match status" value="1"/>
</dbReference>
<dbReference type="SUPFAM" id="SSF55455">
    <property type="entry name" value="SRF-like"/>
    <property type="match status" value="1"/>
</dbReference>
<dbReference type="GO" id="GO:0000978">
    <property type="term" value="F:RNA polymerase II cis-regulatory region sequence-specific DNA binding"/>
    <property type="evidence" value="ECO:0007669"/>
    <property type="project" value="TreeGrafter"/>
</dbReference>
<dbReference type="InterPro" id="IPR002100">
    <property type="entry name" value="TF_MADSbox"/>
</dbReference>
<evidence type="ECO:0000256" key="2">
    <source>
        <dbReference type="ARBA" id="ARBA00023015"/>
    </source>
</evidence>
<dbReference type="GO" id="GO:0045893">
    <property type="term" value="P:positive regulation of DNA-templated transcription"/>
    <property type="evidence" value="ECO:0007669"/>
    <property type="project" value="UniProtKB-ARBA"/>
</dbReference>
<evidence type="ECO:0000256" key="1">
    <source>
        <dbReference type="ARBA" id="ARBA00004123"/>
    </source>
</evidence>
<dbReference type="Proteomes" id="UP000289738">
    <property type="component" value="Chromosome B03"/>
</dbReference>
<protein>
    <recommendedName>
        <fullName evidence="6">MADS-box domain-containing protein</fullName>
    </recommendedName>
</protein>
<feature type="domain" description="MADS-box" evidence="6">
    <location>
        <begin position="12"/>
        <end position="72"/>
    </location>
</feature>
<dbReference type="PRINTS" id="PR00404">
    <property type="entry name" value="MADSDOMAIN"/>
</dbReference>
<dbReference type="PANTHER" id="PTHR11945:SF534">
    <property type="entry name" value="MYOCYTE-SPECIFIC ENHANCER FACTOR 2"/>
    <property type="match status" value="1"/>
</dbReference>
<evidence type="ECO:0000256" key="4">
    <source>
        <dbReference type="ARBA" id="ARBA00023163"/>
    </source>
</evidence>
<organism evidence="7 8">
    <name type="scientific">Arachis hypogaea</name>
    <name type="common">Peanut</name>
    <dbReference type="NCBI Taxonomy" id="3818"/>
    <lineage>
        <taxon>Eukaryota</taxon>
        <taxon>Viridiplantae</taxon>
        <taxon>Streptophyta</taxon>
        <taxon>Embryophyta</taxon>
        <taxon>Tracheophyta</taxon>
        <taxon>Spermatophyta</taxon>
        <taxon>Magnoliopsida</taxon>
        <taxon>eudicotyledons</taxon>
        <taxon>Gunneridae</taxon>
        <taxon>Pentapetalae</taxon>
        <taxon>rosids</taxon>
        <taxon>fabids</taxon>
        <taxon>Fabales</taxon>
        <taxon>Fabaceae</taxon>
        <taxon>Papilionoideae</taxon>
        <taxon>50 kb inversion clade</taxon>
        <taxon>dalbergioids sensu lato</taxon>
        <taxon>Dalbergieae</taxon>
        <taxon>Pterocarpus clade</taxon>
        <taxon>Arachis</taxon>
    </lineage>
</organism>
<keyword evidence="8" id="KW-1185">Reference proteome</keyword>
<gene>
    <name evidence="7" type="ORF">Ahy_B03g062077</name>
</gene>
<evidence type="ECO:0000256" key="3">
    <source>
        <dbReference type="ARBA" id="ARBA00023125"/>
    </source>
</evidence>
<dbReference type="Gene3D" id="3.40.1810.10">
    <property type="entry name" value="Transcription factor, MADS-box"/>
    <property type="match status" value="1"/>
</dbReference>
<dbReference type="InterPro" id="IPR036879">
    <property type="entry name" value="TF_MADSbox_sf"/>
</dbReference>
<evidence type="ECO:0000256" key="5">
    <source>
        <dbReference type="ARBA" id="ARBA00023242"/>
    </source>
</evidence>
<dbReference type="STRING" id="3818.A0A444ZSZ4"/>
<keyword evidence="2" id="KW-0805">Transcription regulation</keyword>
<reference evidence="7 8" key="1">
    <citation type="submission" date="2019-01" db="EMBL/GenBank/DDBJ databases">
        <title>Sequencing of cultivated peanut Arachis hypogaea provides insights into genome evolution and oil improvement.</title>
        <authorList>
            <person name="Chen X."/>
        </authorList>
    </citation>
    <scope>NUCLEOTIDE SEQUENCE [LARGE SCALE GENOMIC DNA]</scope>
    <source>
        <strain evidence="8">cv. Fuhuasheng</strain>
        <tissue evidence="7">Leaves</tissue>
    </source>
</reference>
<accession>A0A444ZSZ4</accession>
<evidence type="ECO:0000313" key="7">
    <source>
        <dbReference type="EMBL" id="RYR17307.1"/>
    </source>
</evidence>
<dbReference type="AlphaFoldDB" id="A0A444ZSZ4"/>
<keyword evidence="3" id="KW-0238">DNA-binding</keyword>
<dbReference type="GO" id="GO:0005634">
    <property type="term" value="C:nucleus"/>
    <property type="evidence" value="ECO:0007669"/>
    <property type="project" value="UniProtKB-SubCell"/>
</dbReference>
<sequence length="87" mass="10154">MKSDGEKIKKNKGKQKIEIKKIEENRYCQITFSKRKEGIMKKANEIRALCNINIDLIMYSSSGKPYYYGDSSLKTMKIALSNEQQFH</sequence>
<dbReference type="SMART" id="SM00432">
    <property type="entry name" value="MADS"/>
    <property type="match status" value="1"/>
</dbReference>